<keyword evidence="3" id="KW-1185">Reference proteome</keyword>
<organism evidence="2 3">
    <name type="scientific">Leishmania enriettii</name>
    <dbReference type="NCBI Taxonomy" id="5663"/>
    <lineage>
        <taxon>Eukaryota</taxon>
        <taxon>Discoba</taxon>
        <taxon>Euglenozoa</taxon>
        <taxon>Kinetoplastea</taxon>
        <taxon>Metakinetoplastina</taxon>
        <taxon>Trypanosomatida</taxon>
        <taxon>Trypanosomatidae</taxon>
        <taxon>Leishmaniinae</taxon>
        <taxon>Leishmania</taxon>
    </lineage>
</organism>
<sequence length="448" mass="46834">MQTCISRHHTSRLTLVGTCLGAKVAKAVLMSAAAGKLTPEILGEALISSSTIRGHVQRESVRLLVVRVSMRTPRQLQWLLHLIGDYAGGVSATDALSSLAKRSLFYQVASFGLHGSVASAITTAALHVGITTCTLLTSNVSLWRDEDNRMSLRQYRYEVLTSLYASVGTVAGGAAGAAVGSMVMPGIGTAFGSVLCSVGGGYLPGYLRDKKGPDDRRRQQAVSLRRFTPLRMRDTADGTVLMSMEELTETPPITPALTAAEVSAAPELTQPLQHASGAGAEDGGAGKAAAVDVEQDVAEGEDEVVWLDFVRSKAPAAVAQASLSTDSAAKNNGEDGSQESLMRSCLQFSPSLAILSQRRSMHGGCGDATQSSGAPSHETDDVSVEAATIASLSSAPSSFSDSVDALTEATAVERLEGCAKYVAASTAEEFQKELEKCGGENDVLFLFA</sequence>
<proteinExistence type="predicted"/>
<comment type="caution">
    <text evidence="2">The sequence shown here is derived from an EMBL/GenBank/DDBJ whole genome shotgun (WGS) entry which is preliminary data.</text>
</comment>
<dbReference type="EMBL" id="JAFHKP010000029">
    <property type="protein sequence ID" value="KAG5473988.1"/>
    <property type="molecule type" value="Genomic_DNA"/>
</dbReference>
<evidence type="ECO:0000256" key="1">
    <source>
        <dbReference type="SAM" id="Phobius"/>
    </source>
</evidence>
<dbReference type="OrthoDB" id="263759at2759"/>
<dbReference type="Proteomes" id="UP000674179">
    <property type="component" value="Chromosome 29"/>
</dbReference>
<keyword evidence="1" id="KW-0472">Membrane</keyword>
<gene>
    <name evidence="2" type="ORF">CUR178_04099</name>
</gene>
<feature type="transmembrane region" description="Helical" evidence="1">
    <location>
        <begin position="159"/>
        <end position="180"/>
    </location>
</feature>
<evidence type="ECO:0000313" key="2">
    <source>
        <dbReference type="EMBL" id="KAG5473988.1"/>
    </source>
</evidence>
<dbReference type="AlphaFoldDB" id="A0A836H2F4"/>
<evidence type="ECO:0000313" key="3">
    <source>
        <dbReference type="Proteomes" id="UP000674179"/>
    </source>
</evidence>
<reference evidence="2 3" key="1">
    <citation type="submission" date="2021-02" db="EMBL/GenBank/DDBJ databases">
        <title>Leishmania (Mundinia) enrietti genome sequencing and assembly.</title>
        <authorList>
            <person name="Almutairi H."/>
            <person name="Gatherer D."/>
        </authorList>
    </citation>
    <scope>NUCLEOTIDE SEQUENCE [LARGE SCALE GENOMIC DNA]</scope>
    <source>
        <strain evidence="2">CUR178</strain>
    </source>
</reference>
<keyword evidence="1" id="KW-0812">Transmembrane</keyword>
<dbReference type="GeneID" id="94171320"/>
<protein>
    <submittedName>
        <fullName evidence="2">Uncharacterized protein</fullName>
    </submittedName>
</protein>
<accession>A0A836H2F4</accession>
<dbReference type="KEGG" id="lenr:94171320"/>
<name>A0A836H2F4_LEIEN</name>
<keyword evidence="1" id="KW-1133">Transmembrane helix</keyword>
<dbReference type="RefSeq" id="XP_067691181.1">
    <property type="nucleotide sequence ID" value="XM_067835810.1"/>
</dbReference>